<dbReference type="KEGG" id="shd:SUTH_03197"/>
<gene>
    <name evidence="2" type="ORF">SUTH_03197</name>
</gene>
<name>W0SJW6_9PROT</name>
<feature type="transmembrane region" description="Helical" evidence="1">
    <location>
        <begin position="79"/>
        <end position="98"/>
    </location>
</feature>
<dbReference type="EMBL" id="AP012547">
    <property type="protein sequence ID" value="BAO30970.1"/>
    <property type="molecule type" value="Genomic_DNA"/>
</dbReference>
<organism evidence="2 3">
    <name type="scientific">Sulfuritalea hydrogenivorans sk43H</name>
    <dbReference type="NCBI Taxonomy" id="1223802"/>
    <lineage>
        <taxon>Bacteria</taxon>
        <taxon>Pseudomonadati</taxon>
        <taxon>Pseudomonadota</taxon>
        <taxon>Betaproteobacteria</taxon>
        <taxon>Nitrosomonadales</taxon>
        <taxon>Sterolibacteriaceae</taxon>
        <taxon>Sulfuritalea</taxon>
    </lineage>
</organism>
<evidence type="ECO:0000256" key="1">
    <source>
        <dbReference type="SAM" id="Phobius"/>
    </source>
</evidence>
<dbReference type="GO" id="GO:0005548">
    <property type="term" value="F:phospholipid transporter activity"/>
    <property type="evidence" value="ECO:0007669"/>
    <property type="project" value="TreeGrafter"/>
</dbReference>
<keyword evidence="1" id="KW-0812">Transmembrane</keyword>
<dbReference type="AlphaFoldDB" id="W0SJW6"/>
<sequence>MTTPVESRFFSYTALAWFASTRWGRLRDPQMRTQLHRQINAGGIAALPVVAILAALTGATAVTQVTALTGQDNDLAQRLLFFGIFFELAPLLSALVVLSRSSAAIASELAVMHLYDEFTALRRMGVPAADYLLLPRILGLTLALPAVTVCFQLIAVGSGWLAVALIQNQPLPQIAGHFLDLADPWLPLASLLKSALMGAAIAIIACHHGSSAERSPGTISTASIQAVGNGLIAVFVIDVGFALVAYFLK</sequence>
<dbReference type="PANTHER" id="PTHR30188:SF4">
    <property type="entry name" value="PROTEIN TRIGALACTOSYLDIACYLGLYCEROL 1, CHLOROPLASTIC"/>
    <property type="match status" value="1"/>
</dbReference>
<feature type="transmembrane region" description="Helical" evidence="1">
    <location>
        <begin position="226"/>
        <end position="248"/>
    </location>
</feature>
<feature type="transmembrane region" description="Helical" evidence="1">
    <location>
        <begin position="142"/>
        <end position="165"/>
    </location>
</feature>
<keyword evidence="1" id="KW-1133">Transmembrane helix</keyword>
<dbReference type="Proteomes" id="UP000031637">
    <property type="component" value="Chromosome"/>
</dbReference>
<dbReference type="RefSeq" id="WP_148312956.1">
    <property type="nucleotide sequence ID" value="NZ_AP012547.1"/>
</dbReference>
<dbReference type="HOGENOM" id="CLU_045686_3_0_4"/>
<reference evidence="2 3" key="1">
    <citation type="journal article" date="2014" name="Syst. Appl. Microbiol.">
        <title>Complete genomes of freshwater sulfur oxidizers Sulfuricella denitrificans skB26 and Sulfuritalea hydrogenivorans sk43H: genetic insights into the sulfur oxidation pathway of betaproteobacteria.</title>
        <authorList>
            <person name="Watanabe T."/>
            <person name="Kojima H."/>
            <person name="Fukui M."/>
        </authorList>
    </citation>
    <scope>NUCLEOTIDE SEQUENCE [LARGE SCALE GENOMIC DNA]</scope>
    <source>
        <strain evidence="2">DSM22779</strain>
    </source>
</reference>
<keyword evidence="3" id="KW-1185">Reference proteome</keyword>
<dbReference type="GO" id="GO:0043190">
    <property type="term" value="C:ATP-binding cassette (ABC) transporter complex"/>
    <property type="evidence" value="ECO:0007669"/>
    <property type="project" value="InterPro"/>
</dbReference>
<protein>
    <recommendedName>
        <fullName evidence="4">ABC transporter permease</fullName>
    </recommendedName>
</protein>
<dbReference type="OrthoDB" id="8584981at2"/>
<evidence type="ECO:0000313" key="3">
    <source>
        <dbReference type="Proteomes" id="UP000031637"/>
    </source>
</evidence>
<evidence type="ECO:0008006" key="4">
    <source>
        <dbReference type="Google" id="ProtNLM"/>
    </source>
</evidence>
<dbReference type="Pfam" id="PF02405">
    <property type="entry name" value="MlaE"/>
    <property type="match status" value="1"/>
</dbReference>
<dbReference type="PANTHER" id="PTHR30188">
    <property type="entry name" value="ABC TRANSPORTER PERMEASE PROTEIN-RELATED"/>
    <property type="match status" value="1"/>
</dbReference>
<dbReference type="InterPro" id="IPR030802">
    <property type="entry name" value="Permease_MalE"/>
</dbReference>
<proteinExistence type="predicted"/>
<keyword evidence="1" id="KW-0472">Membrane</keyword>
<accession>W0SJW6</accession>
<evidence type="ECO:0000313" key="2">
    <source>
        <dbReference type="EMBL" id="BAO30970.1"/>
    </source>
</evidence>
<feature type="transmembrane region" description="Helical" evidence="1">
    <location>
        <begin position="185"/>
        <end position="205"/>
    </location>
</feature>
<feature type="transmembrane region" description="Helical" evidence="1">
    <location>
        <begin position="39"/>
        <end position="59"/>
    </location>
</feature>
<dbReference type="STRING" id="1223802.SUTH_03197"/>